<feature type="chain" id="PRO_5005195984" evidence="2">
    <location>
        <begin position="19"/>
        <end position="54"/>
    </location>
</feature>
<dbReference type="EMBL" id="HG793174">
    <property type="protein sequence ID" value="CRL29909.1"/>
    <property type="molecule type" value="Genomic_DNA"/>
</dbReference>
<evidence type="ECO:0000256" key="1">
    <source>
        <dbReference type="SAM" id="MobiDB-lite"/>
    </source>
</evidence>
<gene>
    <name evidence="3" type="ORF">PCAMFM013_S041g000051</name>
</gene>
<organism evidence="3 4">
    <name type="scientific">Penicillium camemberti (strain FM 013)</name>
    <dbReference type="NCBI Taxonomy" id="1429867"/>
    <lineage>
        <taxon>Eukaryota</taxon>
        <taxon>Fungi</taxon>
        <taxon>Dikarya</taxon>
        <taxon>Ascomycota</taxon>
        <taxon>Pezizomycotina</taxon>
        <taxon>Eurotiomycetes</taxon>
        <taxon>Eurotiomycetidae</taxon>
        <taxon>Eurotiales</taxon>
        <taxon>Aspergillaceae</taxon>
        <taxon>Penicillium</taxon>
    </lineage>
</organism>
<protein>
    <submittedName>
        <fullName evidence="3">Str. FM013</fullName>
    </submittedName>
</protein>
<sequence>MTIEFVLGVTALFAIGLARQPILPPYHPLFVEEDDDDEPTGLAAMDLGVEDDGY</sequence>
<dbReference type="Proteomes" id="UP000053732">
    <property type="component" value="Unassembled WGS sequence"/>
</dbReference>
<evidence type="ECO:0000313" key="4">
    <source>
        <dbReference type="Proteomes" id="UP000053732"/>
    </source>
</evidence>
<reference evidence="3 4" key="1">
    <citation type="journal article" date="2014" name="Nat. Commun.">
        <title>Multiple recent horizontal transfers of a large genomic region in cheese making fungi.</title>
        <authorList>
            <person name="Cheeseman K."/>
            <person name="Ropars J."/>
            <person name="Renault P."/>
            <person name="Dupont J."/>
            <person name="Gouzy J."/>
            <person name="Branca A."/>
            <person name="Abraham A.L."/>
            <person name="Ceppi M."/>
            <person name="Conseiller E."/>
            <person name="Debuchy R."/>
            <person name="Malagnac F."/>
            <person name="Goarin A."/>
            <person name="Silar P."/>
            <person name="Lacoste S."/>
            <person name="Sallet E."/>
            <person name="Bensimon A."/>
            <person name="Giraud T."/>
            <person name="Brygoo Y."/>
        </authorList>
    </citation>
    <scope>NUCLEOTIDE SEQUENCE [LARGE SCALE GENOMIC DNA]</scope>
    <source>
        <strain evidence="4">FM 013</strain>
    </source>
</reference>
<keyword evidence="2" id="KW-0732">Signal</keyword>
<proteinExistence type="predicted"/>
<name>A0A0G4PUU8_PENC3</name>
<keyword evidence="4" id="KW-1185">Reference proteome</keyword>
<dbReference type="AlphaFoldDB" id="A0A0G4PUU8"/>
<evidence type="ECO:0000313" key="3">
    <source>
        <dbReference type="EMBL" id="CRL29909.1"/>
    </source>
</evidence>
<accession>A0A0G4PUU8</accession>
<feature type="signal peptide" evidence="2">
    <location>
        <begin position="1"/>
        <end position="18"/>
    </location>
</feature>
<feature type="region of interest" description="Disordered" evidence="1">
    <location>
        <begin position="33"/>
        <end position="54"/>
    </location>
</feature>
<evidence type="ECO:0000256" key="2">
    <source>
        <dbReference type="SAM" id="SignalP"/>
    </source>
</evidence>